<accession>A0ABW1MEZ1</accession>
<protein>
    <recommendedName>
        <fullName evidence="4">Mtc1 family protein</fullName>
    </recommendedName>
</protein>
<name>A0ABW1MEZ1_9ACTN</name>
<evidence type="ECO:0008006" key="4">
    <source>
        <dbReference type="Google" id="ProtNLM"/>
    </source>
</evidence>
<evidence type="ECO:0000313" key="2">
    <source>
        <dbReference type="EMBL" id="MFC6062281.1"/>
    </source>
</evidence>
<gene>
    <name evidence="2" type="ORF">ACFP4F_06960</name>
</gene>
<evidence type="ECO:0000313" key="3">
    <source>
        <dbReference type="Proteomes" id="UP001596139"/>
    </source>
</evidence>
<comment type="caution">
    <text evidence="2">The sequence shown here is derived from an EMBL/GenBank/DDBJ whole genome shotgun (WGS) entry which is preliminary data.</text>
</comment>
<sequence length="75" mass="8279">MAWTWRFEKADGTEAPAGEAPEDFSTQGDAESWIGEEWKTLLDRDVDQVTLFEDGVKVYGPMSLHAEESGEAAEG</sequence>
<dbReference type="RefSeq" id="WP_031056718.1">
    <property type="nucleotide sequence ID" value="NZ_JBHSPX010000002.1"/>
</dbReference>
<dbReference type="EMBL" id="JBHSPX010000002">
    <property type="protein sequence ID" value="MFC6062281.1"/>
    <property type="molecule type" value="Genomic_DNA"/>
</dbReference>
<evidence type="ECO:0000256" key="1">
    <source>
        <dbReference type="SAM" id="MobiDB-lite"/>
    </source>
</evidence>
<feature type="region of interest" description="Disordered" evidence="1">
    <location>
        <begin position="1"/>
        <end position="29"/>
    </location>
</feature>
<feature type="compositionally biased region" description="Basic and acidic residues" evidence="1">
    <location>
        <begin position="1"/>
        <end position="12"/>
    </location>
</feature>
<keyword evidence="3" id="KW-1185">Reference proteome</keyword>
<dbReference type="Proteomes" id="UP001596139">
    <property type="component" value="Unassembled WGS sequence"/>
</dbReference>
<proteinExistence type="predicted"/>
<reference evidence="3" key="1">
    <citation type="journal article" date="2019" name="Int. J. Syst. Evol. Microbiol.">
        <title>The Global Catalogue of Microorganisms (GCM) 10K type strain sequencing project: providing services to taxonomists for standard genome sequencing and annotation.</title>
        <authorList>
            <consortium name="The Broad Institute Genomics Platform"/>
            <consortium name="The Broad Institute Genome Sequencing Center for Infectious Disease"/>
            <person name="Wu L."/>
            <person name="Ma J."/>
        </authorList>
    </citation>
    <scope>NUCLEOTIDE SEQUENCE [LARGE SCALE GENOMIC DNA]</scope>
    <source>
        <strain evidence="3">CGMCC 1.15180</strain>
    </source>
</reference>
<organism evidence="2 3">
    <name type="scientific">Streptomyces ochraceiscleroticus</name>
    <dbReference type="NCBI Taxonomy" id="47761"/>
    <lineage>
        <taxon>Bacteria</taxon>
        <taxon>Bacillati</taxon>
        <taxon>Actinomycetota</taxon>
        <taxon>Actinomycetes</taxon>
        <taxon>Kitasatosporales</taxon>
        <taxon>Streptomycetaceae</taxon>
        <taxon>Streptomyces</taxon>
    </lineage>
</organism>